<protein>
    <recommendedName>
        <fullName evidence="4">T9SS type A sorting domain-containing protein</fullName>
    </recommendedName>
</protein>
<dbReference type="AlphaFoldDB" id="A0A933SAE8"/>
<feature type="signal peptide" evidence="1">
    <location>
        <begin position="1"/>
        <end position="22"/>
    </location>
</feature>
<sequence>MRTTSLGIFLALTLSLAGVSEARTRATVDGRRFNDVNGSQPAAALRAATPNGANAAAVLNVGLPAGAVQIDSTYYDLQDMGSMGHHVEVGPDGRVHITWQDDFCELSGVCPPNLNAPQPYPQRGQGYAYRDEVGVWHRIGKVTDPDLAALHCCTAPEEFGGFGSIALSPSGRAVVAQHINEESCDLRGTFYLQDAVNTNNWTAYLPPFSGGASVLFPQVAVTPTNTYSLLGEVPVAGGYDETVQIATSWFPTIGTPYSCFAWQGQDWKYPAPASLFRDSRPAFPCIAASANGRVGIAVGDFGGNVYLIESSNGSFNPGTITIRNLTNYLDSQIVKTDSTSTQYRPYIHCSLAYQDTTPHVVWSELQARKSGTTVVYYDYRSRIKHWSSTRGVETVYQVPAGVADRYDDVDNLLNGPLAGFNSISVDWPQVGFSQDGSETYVAWLRYTDSQVDPTGIPSGLEGICTGTGYGDIACSSVRGASAWSAMQNLTNTPNVDERFFSMSTINPGGKLRIVFQAPSTDQAGCALIGDRGASPGNLVRRIAYFEPRVNASVLDVTPGTSGTLHASLVASPNPAFGAARVRFASSLPPAPGRRVEVYSIDGRRVASLPIANAPSIEWNGRDASGHAAPAGVYFARLTDDPANTAVRLVLAR</sequence>
<comment type="caution">
    <text evidence="2">The sequence shown here is derived from an EMBL/GenBank/DDBJ whole genome shotgun (WGS) entry which is preliminary data.</text>
</comment>
<evidence type="ECO:0000313" key="3">
    <source>
        <dbReference type="Proteomes" id="UP000696931"/>
    </source>
</evidence>
<organism evidence="2 3">
    <name type="scientific">Eiseniibacteriota bacterium</name>
    <dbReference type="NCBI Taxonomy" id="2212470"/>
    <lineage>
        <taxon>Bacteria</taxon>
        <taxon>Candidatus Eiseniibacteriota</taxon>
    </lineage>
</organism>
<proteinExistence type="predicted"/>
<dbReference type="Gene3D" id="2.60.40.4070">
    <property type="match status" value="1"/>
</dbReference>
<evidence type="ECO:0008006" key="4">
    <source>
        <dbReference type="Google" id="ProtNLM"/>
    </source>
</evidence>
<keyword evidence="1" id="KW-0732">Signal</keyword>
<dbReference type="EMBL" id="JACRIW010000014">
    <property type="protein sequence ID" value="MBI5168168.1"/>
    <property type="molecule type" value="Genomic_DNA"/>
</dbReference>
<name>A0A933SAE8_UNCEI</name>
<accession>A0A933SAE8</accession>
<evidence type="ECO:0000256" key="1">
    <source>
        <dbReference type="SAM" id="SignalP"/>
    </source>
</evidence>
<reference evidence="2" key="1">
    <citation type="submission" date="2020-07" db="EMBL/GenBank/DDBJ databases">
        <title>Huge and variable diversity of episymbiotic CPR bacteria and DPANN archaea in groundwater ecosystems.</title>
        <authorList>
            <person name="He C.Y."/>
            <person name="Keren R."/>
            <person name="Whittaker M."/>
            <person name="Farag I.F."/>
            <person name="Doudna J."/>
            <person name="Cate J.H.D."/>
            <person name="Banfield J.F."/>
        </authorList>
    </citation>
    <scope>NUCLEOTIDE SEQUENCE</scope>
    <source>
        <strain evidence="2">NC_groundwater_1813_Pr3_B-0.1um_71_17</strain>
    </source>
</reference>
<dbReference type="Proteomes" id="UP000696931">
    <property type="component" value="Unassembled WGS sequence"/>
</dbReference>
<evidence type="ECO:0000313" key="2">
    <source>
        <dbReference type="EMBL" id="MBI5168168.1"/>
    </source>
</evidence>
<feature type="chain" id="PRO_5037183085" description="T9SS type A sorting domain-containing protein" evidence="1">
    <location>
        <begin position="23"/>
        <end position="652"/>
    </location>
</feature>
<gene>
    <name evidence="2" type="ORF">HZA61_01635</name>
</gene>